<evidence type="ECO:0000313" key="4">
    <source>
        <dbReference type="Proteomes" id="UP001194746"/>
    </source>
</evidence>
<reference evidence="3" key="1">
    <citation type="journal article" date="2019" name="Beilstein J. Org. Chem.">
        <title>Nanangenines: drimane sesquiterpenoids as the dominant metabolite cohort of a novel Australian fungus, Aspergillus nanangensis.</title>
        <authorList>
            <person name="Lacey H.J."/>
            <person name="Gilchrist C.L.M."/>
            <person name="Crombie A."/>
            <person name="Kalaitzis J.A."/>
            <person name="Vuong D."/>
            <person name="Rutledge P.J."/>
            <person name="Turner P."/>
            <person name="Pitt J.I."/>
            <person name="Lacey E."/>
            <person name="Chooi Y.H."/>
            <person name="Piggott A.M."/>
        </authorList>
    </citation>
    <scope>NUCLEOTIDE SEQUENCE</scope>
    <source>
        <strain evidence="3">MST-FP2251</strain>
    </source>
</reference>
<name>A0AAD4CU26_ASPNN</name>
<sequence length="111" mass="12006">MAILAQGPAPVPDNAVLNLENPPRRDTIMIEGLGGYMWIAIQVNNPGAWPFHCHIASHALAGLSLQFIEQPRQIRGLMQDAGVTGKLSERCDAWSDWAQKANFSQGLASGV</sequence>
<dbReference type="Proteomes" id="UP001194746">
    <property type="component" value="Unassembled WGS sequence"/>
</dbReference>
<evidence type="ECO:0000313" key="3">
    <source>
        <dbReference type="EMBL" id="KAF9891798.1"/>
    </source>
</evidence>
<feature type="domain" description="Plastocyanin-like" evidence="2">
    <location>
        <begin position="3"/>
        <end position="72"/>
    </location>
</feature>
<dbReference type="InterPro" id="IPR008972">
    <property type="entry name" value="Cupredoxin"/>
</dbReference>
<evidence type="ECO:0000256" key="1">
    <source>
        <dbReference type="ARBA" id="ARBA00022723"/>
    </source>
</evidence>
<gene>
    <name evidence="3" type="ORF">FE257_003279</name>
</gene>
<dbReference type="SUPFAM" id="SSF49503">
    <property type="entry name" value="Cupredoxins"/>
    <property type="match status" value="1"/>
</dbReference>
<dbReference type="Pfam" id="PF07731">
    <property type="entry name" value="Cu-oxidase_2"/>
    <property type="match status" value="1"/>
</dbReference>
<proteinExistence type="predicted"/>
<organism evidence="3 4">
    <name type="scientific">Aspergillus nanangensis</name>
    <dbReference type="NCBI Taxonomy" id="2582783"/>
    <lineage>
        <taxon>Eukaryota</taxon>
        <taxon>Fungi</taxon>
        <taxon>Dikarya</taxon>
        <taxon>Ascomycota</taxon>
        <taxon>Pezizomycotina</taxon>
        <taxon>Eurotiomycetes</taxon>
        <taxon>Eurotiomycetidae</taxon>
        <taxon>Eurotiales</taxon>
        <taxon>Aspergillaceae</taxon>
        <taxon>Aspergillus</taxon>
        <taxon>Aspergillus subgen. Circumdati</taxon>
    </lineage>
</organism>
<dbReference type="GO" id="GO:0016491">
    <property type="term" value="F:oxidoreductase activity"/>
    <property type="evidence" value="ECO:0007669"/>
    <property type="project" value="InterPro"/>
</dbReference>
<dbReference type="Gene3D" id="2.60.40.420">
    <property type="entry name" value="Cupredoxins - blue copper proteins"/>
    <property type="match status" value="1"/>
</dbReference>
<accession>A0AAD4CU26</accession>
<dbReference type="AlphaFoldDB" id="A0AAD4CU26"/>
<dbReference type="PROSITE" id="PS00080">
    <property type="entry name" value="MULTICOPPER_OXIDASE2"/>
    <property type="match status" value="1"/>
</dbReference>
<dbReference type="InterPro" id="IPR011706">
    <property type="entry name" value="Cu-oxidase_C"/>
</dbReference>
<dbReference type="PROSITE" id="PS00079">
    <property type="entry name" value="MULTICOPPER_OXIDASE1"/>
    <property type="match status" value="1"/>
</dbReference>
<reference evidence="3" key="2">
    <citation type="submission" date="2020-02" db="EMBL/GenBank/DDBJ databases">
        <authorList>
            <person name="Gilchrist C.L.M."/>
            <person name="Chooi Y.-H."/>
        </authorList>
    </citation>
    <scope>NUCLEOTIDE SEQUENCE</scope>
    <source>
        <strain evidence="3">MST-FP2251</strain>
    </source>
</reference>
<evidence type="ECO:0000259" key="2">
    <source>
        <dbReference type="Pfam" id="PF07731"/>
    </source>
</evidence>
<protein>
    <recommendedName>
        <fullName evidence="2">Plastocyanin-like domain-containing protein</fullName>
    </recommendedName>
</protein>
<comment type="caution">
    <text evidence="3">The sequence shown here is derived from an EMBL/GenBank/DDBJ whole genome shotgun (WGS) entry which is preliminary data.</text>
</comment>
<dbReference type="InterPro" id="IPR002355">
    <property type="entry name" value="Cu_oxidase_Cu_BS"/>
</dbReference>
<dbReference type="GO" id="GO:0005507">
    <property type="term" value="F:copper ion binding"/>
    <property type="evidence" value="ECO:0007669"/>
    <property type="project" value="InterPro"/>
</dbReference>
<keyword evidence="4" id="KW-1185">Reference proteome</keyword>
<keyword evidence="1" id="KW-0479">Metal-binding</keyword>
<dbReference type="InterPro" id="IPR033138">
    <property type="entry name" value="Cu_oxidase_CS"/>
</dbReference>
<dbReference type="EMBL" id="VCAU01000016">
    <property type="protein sequence ID" value="KAF9891798.1"/>
    <property type="molecule type" value="Genomic_DNA"/>
</dbReference>